<dbReference type="EMBL" id="CAJHJG010005154">
    <property type="protein sequence ID" value="CAD6947963.1"/>
    <property type="molecule type" value="Genomic_DNA"/>
</dbReference>
<evidence type="ECO:0000313" key="5">
    <source>
        <dbReference type="Proteomes" id="UP000836402"/>
    </source>
</evidence>
<accession>A0A177UIL7</accession>
<evidence type="ECO:0000313" key="3">
    <source>
        <dbReference type="EMBL" id="KAE8259231.1"/>
    </source>
</evidence>
<organism evidence="3 4">
    <name type="scientific">Tilletia caries</name>
    <name type="common">wheat bunt fungus</name>
    <dbReference type="NCBI Taxonomy" id="13290"/>
    <lineage>
        <taxon>Eukaryota</taxon>
        <taxon>Fungi</taxon>
        <taxon>Dikarya</taxon>
        <taxon>Basidiomycota</taxon>
        <taxon>Ustilaginomycotina</taxon>
        <taxon>Exobasidiomycetes</taxon>
        <taxon>Tilletiales</taxon>
        <taxon>Tilletiaceae</taxon>
        <taxon>Tilletia</taxon>
    </lineage>
</organism>
<evidence type="ECO:0000313" key="4">
    <source>
        <dbReference type="Proteomes" id="UP000077671"/>
    </source>
</evidence>
<keyword evidence="5" id="KW-1185">Reference proteome</keyword>
<reference evidence="3" key="2">
    <citation type="journal article" date="2019" name="IMA Fungus">
        <title>Genome sequencing and comparison of five Tilletia species to identify candidate genes for the detection of regulated species infecting wheat.</title>
        <authorList>
            <person name="Nguyen H.D.T."/>
            <person name="Sultana T."/>
            <person name="Kesanakurti P."/>
            <person name="Hambleton S."/>
        </authorList>
    </citation>
    <scope>NUCLEOTIDE SEQUENCE</scope>
    <source>
        <strain evidence="3">DAOMC 238032</strain>
    </source>
</reference>
<evidence type="ECO:0000313" key="2">
    <source>
        <dbReference type="EMBL" id="CAD6947963.1"/>
    </source>
</evidence>
<dbReference type="Proteomes" id="UP000836402">
    <property type="component" value="Unassembled WGS sequence"/>
</dbReference>
<reference evidence="3" key="1">
    <citation type="submission" date="2016-04" db="EMBL/GenBank/DDBJ databases">
        <authorList>
            <person name="Nguyen H.D."/>
            <person name="Kesanakurti P."/>
            <person name="Cullis J."/>
            <person name="Levesque C.A."/>
            <person name="Hambleton S."/>
        </authorList>
    </citation>
    <scope>NUCLEOTIDE SEQUENCE</scope>
    <source>
        <strain evidence="3">DAOMC 238032</strain>
    </source>
</reference>
<dbReference type="AlphaFoldDB" id="A0A177UIL7"/>
<evidence type="ECO:0000256" key="1">
    <source>
        <dbReference type="SAM" id="MobiDB-lite"/>
    </source>
</evidence>
<dbReference type="Proteomes" id="UP000077671">
    <property type="component" value="Unassembled WGS sequence"/>
</dbReference>
<proteinExistence type="predicted"/>
<sequence>MDTATALHAIHARLQESSTSSGLKRSRTGIKGLNVDLDEEPAVKKARQSVDTALAAATEASGVELNFQARAGRTKKLDHMRAALKKKGSNTQVVDQLEAEFRTYGKVRETTRRGLAKTARQVPQDGKVTTFDDLNAARQHLVAEAQARGEKLRTQTLALMRHELRSDAALLDIGLPTGTSTDTSRAADSRPASDGDVDFSNTDLFDDDGEEEWPTAFVEGEAEDAEGGSEDGGDIDVTAIAMQESWARLVYMAMEGPATLTRVIAVMVELGTCLFCTPVGPADVGAHTVGCHVIAAAMGTVKTRADAREHLQKHHQTLVQAMLRREPVEAGWFAHPLAVPLVFEPSPWVVHEPSLVPAFYDGPWGAPDELVRNYLGFETLFSAATEEDGRTETAINQIFYNMATQEDFNSVRATHSPVGISISDFQPRKNFTGAIVNDIVRTDGKFIKVPPRSKVTAGRARTKTELSDFQQIIPPQLLHQ</sequence>
<name>A0A177UIL7_9BASI</name>
<dbReference type="EMBL" id="LWDD02000536">
    <property type="protein sequence ID" value="KAE8259231.1"/>
    <property type="molecule type" value="Genomic_DNA"/>
</dbReference>
<comment type="caution">
    <text evidence="3">The sequence shown here is derived from an EMBL/GenBank/DDBJ whole genome shotgun (WGS) entry which is preliminary data.</text>
</comment>
<reference evidence="2" key="3">
    <citation type="submission" date="2020-10" db="EMBL/GenBank/DDBJ databases">
        <authorList>
            <person name="Sedaghatjoo S."/>
        </authorList>
    </citation>
    <scope>NUCLEOTIDE SEQUENCE</scope>
    <source>
        <strain evidence="2">AZH3</strain>
    </source>
</reference>
<protein>
    <submittedName>
        <fullName evidence="3">Uncharacterized protein</fullName>
    </submittedName>
</protein>
<gene>
    <name evidence="3" type="ORF">A4X03_0g4153</name>
    <name evidence="2" type="ORF">JKIAZH3_G7697</name>
</gene>
<feature type="region of interest" description="Disordered" evidence="1">
    <location>
        <begin position="175"/>
        <end position="208"/>
    </location>
</feature>